<dbReference type="CDD" id="cd00146">
    <property type="entry name" value="PKD"/>
    <property type="match status" value="2"/>
</dbReference>
<dbReference type="AlphaFoldDB" id="A0A1M7L751"/>
<protein>
    <submittedName>
        <fullName evidence="2">PKD domain-containing protein</fullName>
    </submittedName>
</protein>
<feature type="domain" description="PKD" evidence="1">
    <location>
        <begin position="139"/>
        <end position="189"/>
    </location>
</feature>
<dbReference type="InterPro" id="IPR013783">
    <property type="entry name" value="Ig-like_fold"/>
</dbReference>
<dbReference type="SMART" id="SM00089">
    <property type="entry name" value="PKD"/>
    <property type="match status" value="3"/>
</dbReference>
<dbReference type="PROSITE" id="PS51257">
    <property type="entry name" value="PROKAR_LIPOPROTEIN"/>
    <property type="match status" value="1"/>
</dbReference>
<dbReference type="STRING" id="1419482.SAMN05444266_110168"/>
<dbReference type="InterPro" id="IPR035986">
    <property type="entry name" value="PKD_dom_sf"/>
</dbReference>
<dbReference type="EMBL" id="FRBL01000010">
    <property type="protein sequence ID" value="SHM73719.1"/>
    <property type="molecule type" value="Genomic_DNA"/>
</dbReference>
<dbReference type="InterPro" id="IPR022409">
    <property type="entry name" value="PKD/Chitinase_dom"/>
</dbReference>
<gene>
    <name evidence="2" type="ORF">SAMN05444266_110168</name>
</gene>
<dbReference type="Gene3D" id="2.60.40.10">
    <property type="entry name" value="Immunoglobulins"/>
    <property type="match status" value="3"/>
</dbReference>
<evidence type="ECO:0000313" key="2">
    <source>
        <dbReference type="EMBL" id="SHM73719.1"/>
    </source>
</evidence>
<evidence type="ECO:0000313" key="3">
    <source>
        <dbReference type="Proteomes" id="UP000184420"/>
    </source>
</evidence>
<keyword evidence="3" id="KW-1185">Reference proteome</keyword>
<accession>A0A1M7L751</accession>
<evidence type="ECO:0000259" key="1">
    <source>
        <dbReference type="PROSITE" id="PS50093"/>
    </source>
</evidence>
<name>A0A1M7L751_9BACT</name>
<dbReference type="Proteomes" id="UP000184420">
    <property type="component" value="Unassembled WGS sequence"/>
</dbReference>
<proteinExistence type="predicted"/>
<dbReference type="PROSITE" id="PS50093">
    <property type="entry name" value="PKD"/>
    <property type="match status" value="1"/>
</dbReference>
<dbReference type="InterPro" id="IPR000601">
    <property type="entry name" value="PKD_dom"/>
</dbReference>
<dbReference type="RefSeq" id="WP_073086362.1">
    <property type="nucleotide sequence ID" value="NZ_FRBL01000010.1"/>
</dbReference>
<dbReference type="Pfam" id="PF00801">
    <property type="entry name" value="PKD"/>
    <property type="match status" value="2"/>
</dbReference>
<organism evidence="2 3">
    <name type="scientific">Chitinophaga jiangningensis</name>
    <dbReference type="NCBI Taxonomy" id="1419482"/>
    <lineage>
        <taxon>Bacteria</taxon>
        <taxon>Pseudomonadati</taxon>
        <taxon>Bacteroidota</taxon>
        <taxon>Chitinophagia</taxon>
        <taxon>Chitinophagales</taxon>
        <taxon>Chitinophagaceae</taxon>
        <taxon>Chitinophaga</taxon>
    </lineage>
</organism>
<sequence>MTRYTYPALFLLSLLCSCYKETGVPVNIDFSYKLPADLRTVPVNVAFSNLSTGASHYHWTFEGGEPAVSDYENPGTIRFKQAGTYTITLEAWNEDERRQKSLTIQLDSAVNINFDTLVLVNHFSPVEVQLTNKSIGGSTYDWTFEDGIPATFQGAAPPNVVFTTPGDHTIRLRVSNGGQEFVTEKKITVLPALTVDASWQYAFEDEDQEAPLTAMLHGSAANFLTQQWKAGGGTIKNDTAGNTSIYFKDPGTYEVIYQAANGKDTKSVTRTITVKPNSFISILRDIKLGINAAHGTVGSFYAIRHRRVYKKDEDITIAGKDIDLVFFGLSATFGFNKFISPDSATAFSFPLIPGATRTRYVNTTETCGCGISLTTTDFDKIQNDDLFKQFHITDQMNGGVQFNNTLLPRIVPFETADGRRGAIKIKQYVADGINSYVIVDIKVQKYE</sequence>
<dbReference type="SUPFAM" id="SSF49299">
    <property type="entry name" value="PKD domain"/>
    <property type="match status" value="3"/>
</dbReference>
<dbReference type="OrthoDB" id="1491481at2"/>
<reference evidence="2 3" key="1">
    <citation type="submission" date="2016-11" db="EMBL/GenBank/DDBJ databases">
        <authorList>
            <person name="Jaros S."/>
            <person name="Januszkiewicz K."/>
            <person name="Wedrychowicz H."/>
        </authorList>
    </citation>
    <scope>NUCLEOTIDE SEQUENCE [LARGE SCALE GENOMIC DNA]</scope>
    <source>
        <strain evidence="2 3">DSM 27406</strain>
    </source>
</reference>